<comment type="caution">
    <text evidence="1">The sequence shown here is derived from an EMBL/GenBank/DDBJ whole genome shotgun (WGS) entry which is preliminary data.</text>
</comment>
<gene>
    <name evidence="1" type="ORF">GCM10012289_36250</name>
</gene>
<reference evidence="1" key="1">
    <citation type="journal article" date="2014" name="Int. J. Syst. Evol. Microbiol.">
        <title>Complete genome sequence of Corynebacterium casei LMG S-19264T (=DSM 44701T), isolated from a smear-ripened cheese.</title>
        <authorList>
            <consortium name="US DOE Joint Genome Institute (JGI-PGF)"/>
            <person name="Walter F."/>
            <person name="Albersmeier A."/>
            <person name="Kalinowski J."/>
            <person name="Ruckert C."/>
        </authorList>
    </citation>
    <scope>NUCLEOTIDE SEQUENCE</scope>
    <source>
        <strain evidence="1">CGMCC 4.7368</strain>
    </source>
</reference>
<proteinExistence type="predicted"/>
<reference evidence="1" key="2">
    <citation type="submission" date="2020-09" db="EMBL/GenBank/DDBJ databases">
        <authorList>
            <person name="Sun Q."/>
            <person name="Zhou Y."/>
        </authorList>
    </citation>
    <scope>NUCLEOTIDE SEQUENCE</scope>
    <source>
        <strain evidence="1">CGMCC 4.7368</strain>
    </source>
</reference>
<organism evidence="1 2">
    <name type="scientific">Nonomuraea cavernae</name>
    <dbReference type="NCBI Taxonomy" id="2045107"/>
    <lineage>
        <taxon>Bacteria</taxon>
        <taxon>Bacillati</taxon>
        <taxon>Actinomycetota</taxon>
        <taxon>Actinomycetes</taxon>
        <taxon>Streptosporangiales</taxon>
        <taxon>Streptosporangiaceae</taxon>
        <taxon>Nonomuraea</taxon>
    </lineage>
</organism>
<dbReference type="AlphaFoldDB" id="A0A918DKM0"/>
<sequence length="52" mass="5501">MPYDSPSLAVTITLCGDRTVGPRRAIRIVVTPGGGGNKDLYVKVSHGDSPEF</sequence>
<dbReference type="Proteomes" id="UP000646523">
    <property type="component" value="Unassembled WGS sequence"/>
</dbReference>
<accession>A0A918DKM0</accession>
<evidence type="ECO:0000313" key="2">
    <source>
        <dbReference type="Proteomes" id="UP000646523"/>
    </source>
</evidence>
<evidence type="ECO:0000313" key="1">
    <source>
        <dbReference type="EMBL" id="GGO71164.1"/>
    </source>
</evidence>
<protein>
    <submittedName>
        <fullName evidence="1">Uncharacterized protein</fullName>
    </submittedName>
</protein>
<dbReference type="EMBL" id="BMNH01000010">
    <property type="protein sequence ID" value="GGO71164.1"/>
    <property type="molecule type" value="Genomic_DNA"/>
</dbReference>
<keyword evidence="2" id="KW-1185">Reference proteome</keyword>
<name>A0A918DKM0_9ACTN</name>